<accession>A0A5N7DHK4</accession>
<gene>
    <name evidence="1" type="ORF">BDV37DRAFT_270391</name>
</gene>
<evidence type="ECO:0000313" key="1">
    <source>
        <dbReference type="EMBL" id="KAE8405932.1"/>
    </source>
</evidence>
<name>A0A5N7DHK4_9EURO</name>
<evidence type="ECO:0000313" key="2">
    <source>
        <dbReference type="Proteomes" id="UP000325579"/>
    </source>
</evidence>
<dbReference type="EMBL" id="ML736757">
    <property type="protein sequence ID" value="KAE8405932.1"/>
    <property type="molecule type" value="Genomic_DNA"/>
</dbReference>
<dbReference type="RefSeq" id="XP_031943251.1">
    <property type="nucleotide sequence ID" value="XM_032084547.1"/>
</dbReference>
<dbReference type="Proteomes" id="UP000325579">
    <property type="component" value="Unassembled WGS sequence"/>
</dbReference>
<protein>
    <submittedName>
        <fullName evidence="1">Uncharacterized protein</fullName>
    </submittedName>
</protein>
<sequence>MFIKHILSTDSDAIILGLYGVFAIYHGLNRGRIYQPRHKVKDLLNSYLPHTRPAYQAGSIIQSNPIHYHNSMIPLHRFVYTHTLIFLLGTMGPTRSFTTNVNSQFVYAESVFGAALISIGHCHRS</sequence>
<dbReference type="OrthoDB" id="4922812at2759"/>
<dbReference type="AlphaFoldDB" id="A0A5N7DHK4"/>
<reference evidence="1 2" key="1">
    <citation type="submission" date="2019-04" db="EMBL/GenBank/DDBJ databases">
        <authorList>
            <consortium name="DOE Joint Genome Institute"/>
            <person name="Mondo S."/>
            <person name="Kjaerbolling I."/>
            <person name="Vesth T."/>
            <person name="Frisvad J.C."/>
            <person name="Nybo J.L."/>
            <person name="Theobald S."/>
            <person name="Kildgaard S."/>
            <person name="Isbrandt T."/>
            <person name="Kuo A."/>
            <person name="Sato A."/>
            <person name="Lyhne E.K."/>
            <person name="Kogle M.E."/>
            <person name="Wiebenga A."/>
            <person name="Kun R.S."/>
            <person name="Lubbers R.J."/>
            <person name="Makela M.R."/>
            <person name="Barry K."/>
            <person name="Chovatia M."/>
            <person name="Clum A."/>
            <person name="Daum C."/>
            <person name="Haridas S."/>
            <person name="He G."/>
            <person name="LaButti K."/>
            <person name="Lipzen A."/>
            <person name="Riley R."/>
            <person name="Salamov A."/>
            <person name="Simmons B.A."/>
            <person name="Magnuson J.K."/>
            <person name="Henrissat B."/>
            <person name="Mortensen U.H."/>
            <person name="Larsen T.O."/>
            <person name="Devries R.P."/>
            <person name="Grigoriev I.V."/>
            <person name="Machida M."/>
            <person name="Baker S.E."/>
            <person name="Andersen M.R."/>
            <person name="Cantor M.N."/>
            <person name="Hua S.X."/>
        </authorList>
    </citation>
    <scope>NUCLEOTIDE SEQUENCE [LARGE SCALE GENOMIC DNA]</scope>
    <source>
        <strain evidence="1 2">CBS 119388</strain>
    </source>
</reference>
<keyword evidence="2" id="KW-1185">Reference proteome</keyword>
<organism evidence="1 2">
    <name type="scientific">Aspergillus pseudonomiae</name>
    <dbReference type="NCBI Taxonomy" id="1506151"/>
    <lineage>
        <taxon>Eukaryota</taxon>
        <taxon>Fungi</taxon>
        <taxon>Dikarya</taxon>
        <taxon>Ascomycota</taxon>
        <taxon>Pezizomycotina</taxon>
        <taxon>Eurotiomycetes</taxon>
        <taxon>Eurotiomycetidae</taxon>
        <taxon>Eurotiales</taxon>
        <taxon>Aspergillaceae</taxon>
        <taxon>Aspergillus</taxon>
        <taxon>Aspergillus subgen. Circumdati</taxon>
    </lineage>
</organism>
<proteinExistence type="predicted"/>
<dbReference type="GeneID" id="43669238"/>